<sequence>MMIAIERKMNNQKMSPNSARLAGGRGNRLVSIEQTTSTGTSMRLAVASRSTTRLIMNNRRRIPSSSSSSSSESIISSKKYNINNNLKPIYSSKLAFLAIIVTFITILLLTCLANQPVSSLNCYTCSSADNPGCDESFSGRNNITDTDCEKQIGRPAKVCRKIVQYLENKKVVIRSCGWIDEHDDKKPMCYKRSGTFALMMESCICYEDNCNHSTSLVPNQSVSILLASVSMIFYYLISHNYSPNLHHHHPHQRDILH</sequence>
<proteinExistence type="predicted"/>
<dbReference type="InterPro" id="IPR031424">
    <property type="entry name" value="QVR-like"/>
</dbReference>
<feature type="transmembrane region" description="Helical" evidence="3">
    <location>
        <begin position="94"/>
        <end position="115"/>
    </location>
</feature>
<accession>A0A6G1S5R5</accession>
<gene>
    <name evidence="4" type="ORF">g.8427</name>
</gene>
<evidence type="ECO:0000256" key="1">
    <source>
        <dbReference type="ARBA" id="ARBA00022729"/>
    </source>
</evidence>
<keyword evidence="3" id="KW-1133">Transmembrane helix</keyword>
<dbReference type="Pfam" id="PF17064">
    <property type="entry name" value="QVR"/>
    <property type="match status" value="1"/>
</dbReference>
<dbReference type="AlphaFoldDB" id="A0A6G1S5R5"/>
<organism evidence="4">
    <name type="scientific">Aceria tosichella</name>
    <name type="common">wheat curl mite</name>
    <dbReference type="NCBI Taxonomy" id="561515"/>
    <lineage>
        <taxon>Eukaryota</taxon>
        <taxon>Metazoa</taxon>
        <taxon>Ecdysozoa</taxon>
        <taxon>Arthropoda</taxon>
        <taxon>Chelicerata</taxon>
        <taxon>Arachnida</taxon>
        <taxon>Acari</taxon>
        <taxon>Acariformes</taxon>
        <taxon>Trombidiformes</taxon>
        <taxon>Prostigmata</taxon>
        <taxon>Eupodina</taxon>
        <taxon>Eriophyoidea</taxon>
        <taxon>Eriophyidae</taxon>
        <taxon>Eriophyinae</taxon>
        <taxon>Aceriini</taxon>
        <taxon>Aceria</taxon>
    </lineage>
</organism>
<keyword evidence="3" id="KW-0472">Membrane</keyword>
<protein>
    <submittedName>
        <fullName evidence="4">Uncharacterized protein</fullName>
    </submittedName>
</protein>
<dbReference type="GO" id="GO:0032222">
    <property type="term" value="P:regulation of synaptic transmission, cholinergic"/>
    <property type="evidence" value="ECO:0007669"/>
    <property type="project" value="InterPro"/>
</dbReference>
<keyword evidence="2" id="KW-0325">Glycoprotein</keyword>
<dbReference type="EMBL" id="GGYP01001073">
    <property type="protein sequence ID" value="MDE45844.1"/>
    <property type="molecule type" value="Transcribed_RNA"/>
</dbReference>
<reference evidence="4" key="1">
    <citation type="submission" date="2018-10" db="EMBL/GenBank/DDBJ databases">
        <title>Transcriptome assembly of Aceria tosichella (Wheat curl mite) Type 2.</title>
        <authorList>
            <person name="Scully E.D."/>
            <person name="Geib S.M."/>
            <person name="Palmer N.A."/>
            <person name="Gupta A.K."/>
            <person name="Sarath G."/>
            <person name="Tatineni S."/>
        </authorList>
    </citation>
    <scope>NUCLEOTIDE SEQUENCE</scope>
    <source>
        <strain evidence="4">LincolnNE</strain>
    </source>
</reference>
<dbReference type="PANTHER" id="PTHR33562:SF2">
    <property type="entry name" value="PROTEIN QUIVER"/>
    <property type="match status" value="1"/>
</dbReference>
<keyword evidence="3" id="KW-0812">Transmembrane</keyword>
<evidence type="ECO:0000313" key="4">
    <source>
        <dbReference type="EMBL" id="MDE45844.1"/>
    </source>
</evidence>
<evidence type="ECO:0000256" key="3">
    <source>
        <dbReference type="SAM" id="Phobius"/>
    </source>
</evidence>
<name>A0A6G1S5R5_9ACAR</name>
<evidence type="ECO:0000256" key="2">
    <source>
        <dbReference type="ARBA" id="ARBA00023180"/>
    </source>
</evidence>
<dbReference type="GO" id="GO:0030431">
    <property type="term" value="P:sleep"/>
    <property type="evidence" value="ECO:0007669"/>
    <property type="project" value="InterPro"/>
</dbReference>
<feature type="transmembrane region" description="Helical" evidence="3">
    <location>
        <begin position="220"/>
        <end position="237"/>
    </location>
</feature>
<dbReference type="PANTHER" id="PTHR33562">
    <property type="entry name" value="ATILLA, ISOFORM B-RELATED-RELATED"/>
    <property type="match status" value="1"/>
</dbReference>
<dbReference type="InterPro" id="IPR050975">
    <property type="entry name" value="Sleep_regulator"/>
</dbReference>
<keyword evidence="1" id="KW-0732">Signal</keyword>